<gene>
    <name evidence="1" type="ORF">H2198_005891</name>
</gene>
<accession>A0ACC3A4E9</accession>
<comment type="caution">
    <text evidence="1">The sequence shown here is derived from an EMBL/GenBank/DDBJ whole genome shotgun (WGS) entry which is preliminary data.</text>
</comment>
<organism evidence="1 2">
    <name type="scientific">Neophaeococcomyces mojaviensis</name>
    <dbReference type="NCBI Taxonomy" id="3383035"/>
    <lineage>
        <taxon>Eukaryota</taxon>
        <taxon>Fungi</taxon>
        <taxon>Dikarya</taxon>
        <taxon>Ascomycota</taxon>
        <taxon>Pezizomycotina</taxon>
        <taxon>Eurotiomycetes</taxon>
        <taxon>Chaetothyriomycetidae</taxon>
        <taxon>Chaetothyriales</taxon>
        <taxon>Chaetothyriales incertae sedis</taxon>
        <taxon>Neophaeococcomyces</taxon>
    </lineage>
</organism>
<dbReference type="EMBL" id="JAPDRQ010000102">
    <property type="protein sequence ID" value="KAJ9655195.1"/>
    <property type="molecule type" value="Genomic_DNA"/>
</dbReference>
<keyword evidence="2" id="KW-1185">Reference proteome</keyword>
<sequence length="567" mass="60063">MACRSLLFSVLLSLTVASNTLLYGSDRNITEWFWQTSIPVGNYLYITGGEYYNTSTVFFNVSTLAIDLTKSWTNASVTATTFSQDASQNVRRPMLWYDEAAQKVYKYGGWPYYVSGNTYSQNLYSMTVDDNGKMSGSGWTSTTATGANGLDSGGRAPGGAAYTSSNTTFFSLGGSTPDWSDSQQGFVQFDDASGKWTNKTSVGATSTGYWNNAAAAWASAFGSKGYLVFVGGTASETAPGVSSRSQLIDMSTITLYDINSGSWYQQPTTGDIPPPRNGLCYTSAATTGTFELFIYGGSVDHGDIDQGNPTDTGYLNVYVLSLPAFRWFKSSGSTPVRRANHHCTTIGKRQMISIGGSQPSSSENLGRAQDPWPNGIGIFDMTAFEWSSSYDPNAAQYESPNVVKSYYSSSYTTPTFANPTLAAAFGASTSLLTAPTSSPAGSSPSASASSMPSSGGSGSHTGAIAGGVVGGVIAVALVVLTILFLRRRSRRNKAAARGSQQTDPRWMQGQGQGAYGPPQEGRPYDPGYAGGETRSSYGAGMAGTQQPVELSADPTHKGQSRFTEMPT</sequence>
<reference evidence="1" key="1">
    <citation type="submission" date="2022-10" db="EMBL/GenBank/DDBJ databases">
        <title>Culturing micro-colonial fungi from biological soil crusts in the Mojave desert and describing Neophaeococcomyces mojavensis, and introducing the new genera and species Taxawa tesnikishii.</title>
        <authorList>
            <person name="Kurbessoian T."/>
            <person name="Stajich J.E."/>
        </authorList>
    </citation>
    <scope>NUCLEOTIDE SEQUENCE</scope>
    <source>
        <strain evidence="1">JES_112</strain>
    </source>
</reference>
<name>A0ACC3A4E9_9EURO</name>
<protein>
    <submittedName>
        <fullName evidence="1">Uncharacterized protein</fullName>
    </submittedName>
</protein>
<proteinExistence type="predicted"/>
<dbReference type="Proteomes" id="UP001172386">
    <property type="component" value="Unassembled WGS sequence"/>
</dbReference>
<evidence type="ECO:0000313" key="2">
    <source>
        <dbReference type="Proteomes" id="UP001172386"/>
    </source>
</evidence>
<evidence type="ECO:0000313" key="1">
    <source>
        <dbReference type="EMBL" id="KAJ9655195.1"/>
    </source>
</evidence>